<name>A0A5R9C6S5_9LACT</name>
<dbReference type="AlphaFoldDB" id="A0A5R9C6S5"/>
<evidence type="ECO:0000313" key="2">
    <source>
        <dbReference type="Proteomes" id="UP000307201"/>
    </source>
</evidence>
<organism evidence="1 2">
    <name type="scientific">Marinilactibacillus psychrotolerans</name>
    <dbReference type="NCBI Taxonomy" id="191770"/>
    <lineage>
        <taxon>Bacteria</taxon>
        <taxon>Bacillati</taxon>
        <taxon>Bacillota</taxon>
        <taxon>Bacilli</taxon>
        <taxon>Lactobacillales</taxon>
        <taxon>Carnobacteriaceae</taxon>
        <taxon>Marinilactibacillus</taxon>
    </lineage>
</organism>
<proteinExistence type="predicted"/>
<comment type="caution">
    <text evidence="1">The sequence shown here is derived from an EMBL/GenBank/DDBJ whole genome shotgun (WGS) entry which is preliminary data.</text>
</comment>
<protein>
    <submittedName>
        <fullName evidence="1">Peptide methionine sulfoxide reductase</fullName>
    </submittedName>
</protein>
<reference evidence="1 2" key="1">
    <citation type="submission" date="2019-05" db="EMBL/GenBank/DDBJ databases">
        <title>The metagenome of a microbial culture collection derived from dairy environment covers the genomic content of the human microbiome.</title>
        <authorList>
            <person name="Roder T."/>
            <person name="Wuthrich D."/>
            <person name="Sattari Z."/>
            <person name="Von Ah U."/>
            <person name="Bar C."/>
            <person name="Ronchi F."/>
            <person name="Macpherson A.J."/>
            <person name="Ganal-Vonarburg S.C."/>
            <person name="Bruggmann R."/>
            <person name="Vergeres G."/>
        </authorList>
    </citation>
    <scope>NUCLEOTIDE SEQUENCE [LARGE SCALE GENOMIC DNA]</scope>
    <source>
        <strain evidence="1 2">FAM 24235</strain>
    </source>
</reference>
<dbReference type="RefSeq" id="WP_138471022.1">
    <property type="nucleotide sequence ID" value="NZ_VBTE01000005.1"/>
</dbReference>
<evidence type="ECO:0000313" key="1">
    <source>
        <dbReference type="EMBL" id="TLQ08838.1"/>
    </source>
</evidence>
<dbReference type="OrthoDB" id="2168232at2"/>
<gene>
    <name evidence="1" type="ORF">FEZ48_02840</name>
</gene>
<sequence>MRTYSLDGLADFILQLFDQEMEDELRSTWLHKNIEMEYPEFKKKYLKKLHKPKTKEINKEDEKSIIERATRFIKPINKGGENI</sequence>
<accession>A0A5R9C6S5</accession>
<dbReference type="EMBL" id="VBTE01000005">
    <property type="protein sequence ID" value="TLQ08838.1"/>
    <property type="molecule type" value="Genomic_DNA"/>
</dbReference>
<dbReference type="Proteomes" id="UP000307201">
    <property type="component" value="Unassembled WGS sequence"/>
</dbReference>